<sequence length="307" mass="34087">MGPLNLHAAIANYGHTTTLKDGTFTSDEFELTHSEISPVPMIFRRMVRNLEFDIAEMALATYICSKHYKKGFTALPVFLTRAFYHGGIICNANSGIKKPSDLNGKKIGTRSYTLTPGIWTKAILQTEHNVDLDSVTWVLSGDEHVAEYQTPPGVISSGHNDLGKMLLSGEVDAVIGAGTIDSPDAVPLFEDPDELDTGWYDKTKIYPISHLLVVRDDLLLAEPWLEAEIYTLFKEAKDSYVKSLPSLSKIDANDKQNKKMANIVNGDPLPYDLNGAYQGINTFIKFNVDQKIIPNYVDPESLFTMPK</sequence>
<dbReference type="SUPFAM" id="SSF53850">
    <property type="entry name" value="Periplasmic binding protein-like II"/>
    <property type="match status" value="1"/>
</dbReference>
<dbReference type="AlphaFoldDB" id="A0A382E4M1"/>
<protein>
    <recommendedName>
        <fullName evidence="2">SsuA/THI5-like domain-containing protein</fullName>
    </recommendedName>
</protein>
<gene>
    <name evidence="1" type="ORF">METZ01_LOCUS198472</name>
</gene>
<accession>A0A382E4M1</accession>
<dbReference type="EMBL" id="UINC01042667">
    <property type="protein sequence ID" value="SVB45618.1"/>
    <property type="molecule type" value="Genomic_DNA"/>
</dbReference>
<name>A0A382E4M1_9ZZZZ</name>
<evidence type="ECO:0000313" key="1">
    <source>
        <dbReference type="EMBL" id="SVB45618.1"/>
    </source>
</evidence>
<reference evidence="1" key="1">
    <citation type="submission" date="2018-05" db="EMBL/GenBank/DDBJ databases">
        <authorList>
            <person name="Lanie J.A."/>
            <person name="Ng W.-L."/>
            <person name="Kazmierczak K.M."/>
            <person name="Andrzejewski T.M."/>
            <person name="Davidsen T.M."/>
            <person name="Wayne K.J."/>
            <person name="Tettelin H."/>
            <person name="Glass J.I."/>
            <person name="Rusch D."/>
            <person name="Podicherti R."/>
            <person name="Tsui H.-C.T."/>
            <person name="Winkler M.E."/>
        </authorList>
    </citation>
    <scope>NUCLEOTIDE SEQUENCE</scope>
</reference>
<proteinExistence type="predicted"/>
<dbReference type="Gene3D" id="3.40.190.10">
    <property type="entry name" value="Periplasmic binding protein-like II"/>
    <property type="match status" value="1"/>
</dbReference>
<evidence type="ECO:0008006" key="2">
    <source>
        <dbReference type="Google" id="ProtNLM"/>
    </source>
</evidence>
<organism evidence="1">
    <name type="scientific">marine metagenome</name>
    <dbReference type="NCBI Taxonomy" id="408172"/>
    <lineage>
        <taxon>unclassified sequences</taxon>
        <taxon>metagenomes</taxon>
        <taxon>ecological metagenomes</taxon>
    </lineage>
</organism>